<proteinExistence type="predicted"/>
<feature type="transmembrane region" description="Helical" evidence="9">
    <location>
        <begin position="158"/>
        <end position="178"/>
    </location>
</feature>
<evidence type="ECO:0000256" key="3">
    <source>
        <dbReference type="ARBA" id="ARBA00022475"/>
    </source>
</evidence>
<organism evidence="10 11">
    <name type="scientific">Parachlamydia acanthamoebae</name>
    <dbReference type="NCBI Taxonomy" id="83552"/>
    <lineage>
        <taxon>Bacteria</taxon>
        <taxon>Pseudomonadati</taxon>
        <taxon>Chlamydiota</taxon>
        <taxon>Chlamydiia</taxon>
        <taxon>Parachlamydiales</taxon>
        <taxon>Parachlamydiaceae</taxon>
        <taxon>Parachlamydia</taxon>
    </lineage>
</organism>
<accession>A0A0C1E594</accession>
<feature type="transmembrane region" description="Helical" evidence="9">
    <location>
        <begin position="190"/>
        <end position="212"/>
    </location>
</feature>
<dbReference type="PATRIC" id="fig|83552.4.peg.2372"/>
<keyword evidence="2" id="KW-0813">Transport</keyword>
<dbReference type="AlphaFoldDB" id="A0A0C1E594"/>
<keyword evidence="8 9" id="KW-0472">Membrane</keyword>
<dbReference type="Gene3D" id="1.20.1740.10">
    <property type="entry name" value="Amino acid/polyamine transporter I"/>
    <property type="match status" value="1"/>
</dbReference>
<evidence type="ECO:0000256" key="1">
    <source>
        <dbReference type="ARBA" id="ARBA00004429"/>
    </source>
</evidence>
<dbReference type="GO" id="GO:0003333">
    <property type="term" value="P:amino acid transmembrane transport"/>
    <property type="evidence" value="ECO:0007669"/>
    <property type="project" value="InterPro"/>
</dbReference>
<keyword evidence="6" id="KW-0029">Amino-acid transport</keyword>
<keyword evidence="7 9" id="KW-1133">Transmembrane helix</keyword>
<comment type="caution">
    <text evidence="10">The sequence shown here is derived from an EMBL/GenBank/DDBJ whole genome shotgun (WGS) entry which is preliminary data.</text>
</comment>
<feature type="transmembrane region" description="Helical" evidence="9">
    <location>
        <begin position="92"/>
        <end position="116"/>
    </location>
</feature>
<evidence type="ECO:0000256" key="2">
    <source>
        <dbReference type="ARBA" id="ARBA00022448"/>
    </source>
</evidence>
<protein>
    <submittedName>
        <fullName evidence="10">Tyrosine-specific transport protein</fullName>
    </submittedName>
</protein>
<dbReference type="GO" id="GO:0005886">
    <property type="term" value="C:plasma membrane"/>
    <property type="evidence" value="ECO:0007669"/>
    <property type="project" value="UniProtKB-SubCell"/>
</dbReference>
<evidence type="ECO:0000256" key="9">
    <source>
        <dbReference type="SAM" id="Phobius"/>
    </source>
</evidence>
<dbReference type="PANTHER" id="PTHR46997">
    <property type="entry name" value="LOW AFFINITY TRYPTOPHAN PERMEASE-RELATED"/>
    <property type="match status" value="1"/>
</dbReference>
<feature type="transmembrane region" description="Helical" evidence="9">
    <location>
        <begin position="128"/>
        <end position="146"/>
    </location>
</feature>
<sequence>MCVNLKEYNRMNTKLIGGILLVSGTTIGAAMLALPVATGQAGFIPSFILLAICWIYMTYTAFLILEANLWMEPDTNLITMARNTLGRWGAGLSWVTYLFLLYSLTTAYIAVCIPIFVDIGHSCFGLNISHWLGALPLILILGYFVYRGTESVDYLNRILMTGLIIAYLAMIFLLAPHIQPTKLLHVEWSYLLLATSIIATSFGFHIIIPTLTTYFKRDIPQIKVAILIGGIIPFVVYSLWEVLALGIIPIEGEHGILEGYLHGTDGTRLLAGTLQQSSIAVIARFFPSLPSSPLF</sequence>
<evidence type="ECO:0000256" key="7">
    <source>
        <dbReference type="ARBA" id="ARBA00022989"/>
    </source>
</evidence>
<dbReference type="Proteomes" id="UP000031307">
    <property type="component" value="Unassembled WGS sequence"/>
</dbReference>
<keyword evidence="3" id="KW-1003">Cell membrane</keyword>
<dbReference type="InterPro" id="IPR018227">
    <property type="entry name" value="Amino_acid_transport_2"/>
</dbReference>
<feature type="transmembrane region" description="Helical" evidence="9">
    <location>
        <begin position="15"/>
        <end position="37"/>
    </location>
</feature>
<evidence type="ECO:0000256" key="4">
    <source>
        <dbReference type="ARBA" id="ARBA00022519"/>
    </source>
</evidence>
<feature type="transmembrane region" description="Helical" evidence="9">
    <location>
        <begin position="224"/>
        <end position="248"/>
    </location>
</feature>
<dbReference type="Pfam" id="PF03222">
    <property type="entry name" value="Trp_Tyr_perm"/>
    <property type="match status" value="1"/>
</dbReference>
<feature type="transmembrane region" description="Helical" evidence="9">
    <location>
        <begin position="43"/>
        <end position="71"/>
    </location>
</feature>
<dbReference type="PANTHER" id="PTHR46997:SF2">
    <property type="entry name" value="TYROSINE-SPECIFIC TRANSPORT SYSTEM"/>
    <property type="match status" value="1"/>
</dbReference>
<name>A0A0C1E594_9BACT</name>
<keyword evidence="4" id="KW-0997">Cell inner membrane</keyword>
<dbReference type="EMBL" id="JSAM01000115">
    <property type="protein sequence ID" value="KIA76512.1"/>
    <property type="molecule type" value="Genomic_DNA"/>
</dbReference>
<dbReference type="GO" id="GO:0015173">
    <property type="term" value="F:aromatic amino acid transmembrane transporter activity"/>
    <property type="evidence" value="ECO:0007669"/>
    <property type="project" value="InterPro"/>
</dbReference>
<evidence type="ECO:0000256" key="5">
    <source>
        <dbReference type="ARBA" id="ARBA00022692"/>
    </source>
</evidence>
<reference evidence="10 11" key="1">
    <citation type="journal article" date="2014" name="Mol. Biol. Evol.">
        <title>Massive expansion of Ubiquitination-related gene families within the Chlamydiae.</title>
        <authorList>
            <person name="Domman D."/>
            <person name="Collingro A."/>
            <person name="Lagkouvardos I."/>
            <person name="Gehre L."/>
            <person name="Weinmaier T."/>
            <person name="Rattei T."/>
            <person name="Subtil A."/>
            <person name="Horn M."/>
        </authorList>
    </citation>
    <scope>NUCLEOTIDE SEQUENCE [LARGE SCALE GENOMIC DNA]</scope>
    <source>
        <strain evidence="10 11">OEW1</strain>
    </source>
</reference>
<keyword evidence="5 9" id="KW-0812">Transmembrane</keyword>
<gene>
    <name evidence="10" type="primary">tyrP_3</name>
    <name evidence="10" type="ORF">DB43_AE00070</name>
</gene>
<evidence type="ECO:0000313" key="11">
    <source>
        <dbReference type="Proteomes" id="UP000031307"/>
    </source>
</evidence>
<evidence type="ECO:0000313" key="10">
    <source>
        <dbReference type="EMBL" id="KIA76512.1"/>
    </source>
</evidence>
<dbReference type="InterPro" id="IPR013059">
    <property type="entry name" value="Trp_tyr_transpt"/>
</dbReference>
<comment type="subcellular location">
    <subcellularLocation>
        <location evidence="1">Cell inner membrane</location>
        <topology evidence="1">Multi-pass membrane protein</topology>
    </subcellularLocation>
</comment>
<evidence type="ECO:0000256" key="8">
    <source>
        <dbReference type="ARBA" id="ARBA00023136"/>
    </source>
</evidence>
<evidence type="ECO:0000256" key="6">
    <source>
        <dbReference type="ARBA" id="ARBA00022970"/>
    </source>
</evidence>